<reference evidence="1 2" key="1">
    <citation type="journal article" date="2021" name="Hortic Res">
        <title>High-quality reference genome and annotation aids understanding of berry development for evergreen blueberry (Vaccinium darrowii).</title>
        <authorList>
            <person name="Yu J."/>
            <person name="Hulse-Kemp A.M."/>
            <person name="Babiker E."/>
            <person name="Staton M."/>
        </authorList>
    </citation>
    <scope>NUCLEOTIDE SEQUENCE [LARGE SCALE GENOMIC DNA]</scope>
    <source>
        <strain evidence="2">cv. NJ 8807/NJ 8810</strain>
        <tissue evidence="1">Young leaf</tissue>
    </source>
</reference>
<evidence type="ECO:0000313" key="1">
    <source>
        <dbReference type="EMBL" id="KAH7861885.1"/>
    </source>
</evidence>
<accession>A0ACB7Z8G0</accession>
<dbReference type="EMBL" id="CM037154">
    <property type="protein sequence ID" value="KAH7861885.1"/>
    <property type="molecule type" value="Genomic_DNA"/>
</dbReference>
<protein>
    <submittedName>
        <fullName evidence="1">Uncharacterized protein</fullName>
    </submittedName>
</protein>
<gene>
    <name evidence="1" type="ORF">Vadar_032178</name>
</gene>
<comment type="caution">
    <text evidence="1">The sequence shown here is derived from an EMBL/GenBank/DDBJ whole genome shotgun (WGS) entry which is preliminary data.</text>
</comment>
<name>A0ACB7Z8G0_9ERIC</name>
<sequence>MKLRVFTCERQVNQIWLGKHSVVEAIERQGLSFFFKPVKRFRKEMVKTFYENMVVNRADEVITSQVGRDDQVSLLTDHPDSFDPEGNGRYIQGKLKDKYRTLNKVVHHNLHPFSLEKTPTRYDGEVLVVFGSEDVRVDWAWWIWEEMGNFRRKGTANGNVPFPVMITRM</sequence>
<dbReference type="Proteomes" id="UP000828048">
    <property type="component" value="Chromosome 4"/>
</dbReference>
<proteinExistence type="predicted"/>
<organism evidence="1 2">
    <name type="scientific">Vaccinium darrowii</name>
    <dbReference type="NCBI Taxonomy" id="229202"/>
    <lineage>
        <taxon>Eukaryota</taxon>
        <taxon>Viridiplantae</taxon>
        <taxon>Streptophyta</taxon>
        <taxon>Embryophyta</taxon>
        <taxon>Tracheophyta</taxon>
        <taxon>Spermatophyta</taxon>
        <taxon>Magnoliopsida</taxon>
        <taxon>eudicotyledons</taxon>
        <taxon>Gunneridae</taxon>
        <taxon>Pentapetalae</taxon>
        <taxon>asterids</taxon>
        <taxon>Ericales</taxon>
        <taxon>Ericaceae</taxon>
        <taxon>Vaccinioideae</taxon>
        <taxon>Vaccinieae</taxon>
        <taxon>Vaccinium</taxon>
    </lineage>
</organism>
<evidence type="ECO:0000313" key="2">
    <source>
        <dbReference type="Proteomes" id="UP000828048"/>
    </source>
</evidence>
<keyword evidence="2" id="KW-1185">Reference proteome</keyword>